<protein>
    <submittedName>
        <fullName evidence="7">4Fe-4S binding protein</fullName>
    </submittedName>
</protein>
<sequence>MNRFILADTEKCIGCRTCEVACVVSHQGMLSAGAFTPRIRVVKGGAFTTAVGCHQCEDAPCATVCPTQAIRHTAGAWRVEPARCIGCKSCMVACPFGAMQVQRVGNRVQAVKCDLCADREAGPACVEACPTHALRCVDPARLRTERLHNLA</sequence>
<dbReference type="Pfam" id="PF12800">
    <property type="entry name" value="Fer4_4"/>
    <property type="match status" value="1"/>
</dbReference>
<evidence type="ECO:0000256" key="2">
    <source>
        <dbReference type="ARBA" id="ARBA00022723"/>
    </source>
</evidence>
<dbReference type="GO" id="GO:0051539">
    <property type="term" value="F:4 iron, 4 sulfur cluster binding"/>
    <property type="evidence" value="ECO:0007669"/>
    <property type="project" value="UniProtKB-KW"/>
</dbReference>
<dbReference type="PANTHER" id="PTHR42859">
    <property type="entry name" value="OXIDOREDUCTASE"/>
    <property type="match status" value="1"/>
</dbReference>
<evidence type="ECO:0000256" key="4">
    <source>
        <dbReference type="ARBA" id="ARBA00023004"/>
    </source>
</evidence>
<dbReference type="PROSITE" id="PS00198">
    <property type="entry name" value="4FE4S_FER_1"/>
    <property type="match status" value="1"/>
</dbReference>
<evidence type="ECO:0000256" key="3">
    <source>
        <dbReference type="ARBA" id="ARBA00022737"/>
    </source>
</evidence>
<keyword evidence="1" id="KW-0004">4Fe-4S</keyword>
<gene>
    <name evidence="7" type="ORF">PHA72_00780</name>
</gene>
<organism evidence="7 8">
    <name type="scientific">Enterobacter ludwigii</name>
    <dbReference type="NCBI Taxonomy" id="299767"/>
    <lineage>
        <taxon>Bacteria</taxon>
        <taxon>Pseudomonadati</taxon>
        <taxon>Pseudomonadota</taxon>
        <taxon>Gammaproteobacteria</taxon>
        <taxon>Enterobacterales</taxon>
        <taxon>Enterobacteriaceae</taxon>
        <taxon>Enterobacter</taxon>
        <taxon>Enterobacter cloacae complex</taxon>
    </lineage>
</organism>
<dbReference type="Pfam" id="PF13247">
    <property type="entry name" value="Fer4_11"/>
    <property type="match status" value="1"/>
</dbReference>
<evidence type="ECO:0000313" key="7">
    <source>
        <dbReference type="EMBL" id="WCE13467.1"/>
    </source>
</evidence>
<dbReference type="EMBL" id="CP116347">
    <property type="protein sequence ID" value="WCE13467.1"/>
    <property type="molecule type" value="Genomic_DNA"/>
</dbReference>
<keyword evidence="5" id="KW-0411">Iron-sulfur</keyword>
<evidence type="ECO:0000259" key="6">
    <source>
        <dbReference type="PROSITE" id="PS51379"/>
    </source>
</evidence>
<dbReference type="Proteomes" id="UP001210538">
    <property type="component" value="Chromosome"/>
</dbReference>
<keyword evidence="2" id="KW-0479">Metal-binding</keyword>
<feature type="domain" description="4Fe-4S ferredoxin-type" evidence="6">
    <location>
        <begin position="75"/>
        <end position="104"/>
    </location>
</feature>
<dbReference type="GO" id="GO:0046872">
    <property type="term" value="F:metal ion binding"/>
    <property type="evidence" value="ECO:0007669"/>
    <property type="project" value="UniProtKB-KW"/>
</dbReference>
<dbReference type="AlphaFoldDB" id="A0AAX3LB57"/>
<evidence type="ECO:0000256" key="1">
    <source>
        <dbReference type="ARBA" id="ARBA00022485"/>
    </source>
</evidence>
<feature type="domain" description="4Fe-4S ferredoxin-type" evidence="6">
    <location>
        <begin position="2"/>
        <end position="32"/>
    </location>
</feature>
<keyword evidence="3" id="KW-0677">Repeat</keyword>
<keyword evidence="4" id="KW-0408">Iron</keyword>
<dbReference type="CDD" id="cd10554">
    <property type="entry name" value="HycB_like"/>
    <property type="match status" value="1"/>
</dbReference>
<keyword evidence="8" id="KW-1185">Reference proteome</keyword>
<dbReference type="RefSeq" id="WP_059305620.1">
    <property type="nucleotide sequence ID" value="NZ_CP076536.1"/>
</dbReference>
<accession>A0AAX3LB57</accession>
<dbReference type="InterPro" id="IPR017896">
    <property type="entry name" value="4Fe4S_Fe-S-bd"/>
</dbReference>
<dbReference type="Gene3D" id="3.30.70.20">
    <property type="match status" value="2"/>
</dbReference>
<proteinExistence type="predicted"/>
<dbReference type="InterPro" id="IPR017900">
    <property type="entry name" value="4Fe4S_Fe_S_CS"/>
</dbReference>
<dbReference type="InterPro" id="IPR050294">
    <property type="entry name" value="RnfB_subfamily"/>
</dbReference>
<evidence type="ECO:0000256" key="5">
    <source>
        <dbReference type="ARBA" id="ARBA00023014"/>
    </source>
</evidence>
<dbReference type="SUPFAM" id="SSF54862">
    <property type="entry name" value="4Fe-4S ferredoxins"/>
    <property type="match status" value="1"/>
</dbReference>
<evidence type="ECO:0000313" key="8">
    <source>
        <dbReference type="Proteomes" id="UP001210538"/>
    </source>
</evidence>
<dbReference type="PROSITE" id="PS51379">
    <property type="entry name" value="4FE4S_FER_2"/>
    <property type="match status" value="2"/>
</dbReference>
<name>A0AAX3LB57_9ENTR</name>
<reference evidence="7 8" key="1">
    <citation type="submission" date="2023-01" db="EMBL/GenBank/DDBJ databases">
        <title>Genome sequence resource and annotation of Enterobacter ludwigii, an economically important pathogen of seedling wilt with strawberry.</title>
        <authorList>
            <person name="Xie Y."/>
        </authorList>
    </citation>
    <scope>NUCLEOTIDE SEQUENCE [LARGE SCALE GENOMIC DNA]</scope>
    <source>
        <strain evidence="7 8">CM-TZ4</strain>
    </source>
</reference>
<dbReference type="PANTHER" id="PTHR42859:SF17">
    <property type="entry name" value="ELECTRON TRANSPORT PROTEIN HYDN-RELATED"/>
    <property type="match status" value="1"/>
</dbReference>